<comment type="catalytic activity">
    <reaction evidence="1">
        <text>ATP + protein L-histidine = ADP + protein N-phospho-L-histidine.</text>
        <dbReference type="EC" id="2.7.13.3"/>
    </reaction>
</comment>
<dbReference type="InterPro" id="IPR003660">
    <property type="entry name" value="HAMP_dom"/>
</dbReference>
<evidence type="ECO:0000256" key="3">
    <source>
        <dbReference type="ARBA" id="ARBA00012438"/>
    </source>
</evidence>
<dbReference type="InterPro" id="IPR033479">
    <property type="entry name" value="dCache_1"/>
</dbReference>
<dbReference type="GO" id="GO:0000155">
    <property type="term" value="F:phosphorelay sensor kinase activity"/>
    <property type="evidence" value="ECO:0007669"/>
    <property type="project" value="InterPro"/>
</dbReference>
<evidence type="ECO:0000256" key="8">
    <source>
        <dbReference type="ARBA" id="ARBA00022741"/>
    </source>
</evidence>
<protein>
    <recommendedName>
        <fullName evidence="3">histidine kinase</fullName>
        <ecNumber evidence="3">2.7.13.3</ecNumber>
    </recommendedName>
</protein>
<feature type="domain" description="Histidine kinase" evidence="15">
    <location>
        <begin position="465"/>
        <end position="569"/>
    </location>
</feature>
<sequence length="571" mass="65981">MNFKKRFYLAFVGFILLPLIGLGWMSYEVSSRILKDQIGQHMLDTQDAINLNISSIIGEVNLFTDYVITSETVQNYLMRQEWRFTSEKVMMENSITRLLFSYPFTYDFLLFNSDGDQLYFIKPMNVPFHILEAEKSFQEVKGRKGAPYWIGPMKNQELVGEGHSLFTIGRSILNPNTLETIGYLFLHVKPEMLNKTNRIAQNSESEWLILDEQGSIIYSVGNELTSEDLSMYKKGDDGEVGGSTMHQRADGKEFLLTYSPTINDWTLVSIKSWESVNAQIEPIRKFTFILVLVLLLLFTIFHRTFSQKLLNFVTILKGKMDQTTEENLKVQMPDFKEPEFQTLSKGFNDMVKKLKVMIELVEEKQKQKQQAEFKVLQHQINPHFLYNTLESVNALASLNKTDEVQRMVTNLGKLLRISLKGPYEITFNEELRHVTSYLEIQKIRHSHRFTYENRIDEDVKKLRILKLILQPLVENCIEHGINHEAFNLISIRAHRQKDRLIVDVEDNGPGFSNESLMNLRNKTASTNNHGHGVLNVHERLNLYYGIGSGLMICSSESGTIIRINIPIRSEG</sequence>
<dbReference type="PROSITE" id="PS50885">
    <property type="entry name" value="HAMP"/>
    <property type="match status" value="1"/>
</dbReference>
<dbReference type="EC" id="2.7.13.3" evidence="3"/>
<comment type="caution">
    <text evidence="17">The sequence shown here is derived from an EMBL/GenBank/DDBJ whole genome shotgun (WGS) entry which is preliminary data.</text>
</comment>
<dbReference type="GO" id="GO:0005886">
    <property type="term" value="C:plasma membrane"/>
    <property type="evidence" value="ECO:0007669"/>
    <property type="project" value="UniProtKB-SubCell"/>
</dbReference>
<dbReference type="Gene3D" id="3.30.565.10">
    <property type="entry name" value="Histidine kinase-like ATPase, C-terminal domain"/>
    <property type="match status" value="1"/>
</dbReference>
<keyword evidence="18" id="KW-1185">Reference proteome</keyword>
<gene>
    <name evidence="17" type="ORF">BKP45_00375</name>
</gene>
<dbReference type="OrthoDB" id="9776552at2"/>
<dbReference type="AlphaFoldDB" id="A0A1S2MC68"/>
<proteinExistence type="predicted"/>
<reference evidence="17 18" key="1">
    <citation type="submission" date="2016-10" db="EMBL/GenBank/DDBJ databases">
        <title>Draft genome sequences of four alkaliphilic bacteria belonging to the Anaerobacillus genus.</title>
        <authorList>
            <person name="Bassil N.M."/>
            <person name="Lloyd J.R."/>
        </authorList>
    </citation>
    <scope>NUCLEOTIDE SEQUENCE [LARGE SCALE GENOMIC DNA]</scope>
    <source>
        <strain evidence="17 18">DSM 22531</strain>
    </source>
</reference>
<feature type="transmembrane region" description="Helical" evidence="14">
    <location>
        <begin position="7"/>
        <end position="27"/>
    </location>
</feature>
<dbReference type="InterPro" id="IPR010559">
    <property type="entry name" value="Sig_transdc_His_kin_internal"/>
</dbReference>
<keyword evidence="11 14" id="KW-1133">Transmembrane helix</keyword>
<dbReference type="Proteomes" id="UP000180057">
    <property type="component" value="Unassembled WGS sequence"/>
</dbReference>
<dbReference type="InterPro" id="IPR003594">
    <property type="entry name" value="HATPase_dom"/>
</dbReference>
<dbReference type="InterPro" id="IPR005467">
    <property type="entry name" value="His_kinase_dom"/>
</dbReference>
<keyword evidence="5" id="KW-0597">Phosphoprotein</keyword>
<dbReference type="GO" id="GO:0005524">
    <property type="term" value="F:ATP binding"/>
    <property type="evidence" value="ECO:0007669"/>
    <property type="project" value="UniProtKB-KW"/>
</dbReference>
<keyword evidence="13 14" id="KW-0472">Membrane</keyword>
<dbReference type="InterPro" id="IPR050640">
    <property type="entry name" value="Bact_2-comp_sensor_kinase"/>
</dbReference>
<dbReference type="RefSeq" id="WP_071387895.1">
    <property type="nucleotide sequence ID" value="NZ_MLQS01000001.1"/>
</dbReference>
<keyword evidence="4" id="KW-1003">Cell membrane</keyword>
<name>A0A1S2MC68_9BACI</name>
<dbReference type="Gene3D" id="6.10.340.10">
    <property type="match status" value="1"/>
</dbReference>
<dbReference type="PANTHER" id="PTHR34220:SF7">
    <property type="entry name" value="SENSOR HISTIDINE KINASE YPDA"/>
    <property type="match status" value="1"/>
</dbReference>
<evidence type="ECO:0000256" key="10">
    <source>
        <dbReference type="ARBA" id="ARBA00022840"/>
    </source>
</evidence>
<keyword evidence="8" id="KW-0547">Nucleotide-binding</keyword>
<accession>A0A1S2MC68</accession>
<evidence type="ECO:0000313" key="17">
    <source>
        <dbReference type="EMBL" id="OIJ21275.1"/>
    </source>
</evidence>
<evidence type="ECO:0000256" key="4">
    <source>
        <dbReference type="ARBA" id="ARBA00022475"/>
    </source>
</evidence>
<dbReference type="InterPro" id="IPR036890">
    <property type="entry name" value="HATPase_C_sf"/>
</dbReference>
<evidence type="ECO:0000256" key="11">
    <source>
        <dbReference type="ARBA" id="ARBA00022989"/>
    </source>
</evidence>
<comment type="subcellular location">
    <subcellularLocation>
        <location evidence="2">Cell membrane</location>
        <topology evidence="2">Multi-pass membrane protein</topology>
    </subcellularLocation>
</comment>
<evidence type="ECO:0000256" key="9">
    <source>
        <dbReference type="ARBA" id="ARBA00022777"/>
    </source>
</evidence>
<evidence type="ECO:0000256" key="7">
    <source>
        <dbReference type="ARBA" id="ARBA00022692"/>
    </source>
</evidence>
<evidence type="ECO:0000259" key="15">
    <source>
        <dbReference type="PROSITE" id="PS50109"/>
    </source>
</evidence>
<keyword evidence="7 14" id="KW-0812">Transmembrane</keyword>
<keyword evidence="9" id="KW-0418">Kinase</keyword>
<organism evidence="17 18">
    <name type="scientific">Anaerobacillus alkalidiazotrophicus</name>
    <dbReference type="NCBI Taxonomy" id="472963"/>
    <lineage>
        <taxon>Bacteria</taxon>
        <taxon>Bacillati</taxon>
        <taxon>Bacillota</taxon>
        <taxon>Bacilli</taxon>
        <taxon>Bacillales</taxon>
        <taxon>Bacillaceae</taxon>
        <taxon>Anaerobacillus</taxon>
    </lineage>
</organism>
<evidence type="ECO:0000256" key="2">
    <source>
        <dbReference type="ARBA" id="ARBA00004651"/>
    </source>
</evidence>
<feature type="domain" description="HAMP" evidence="16">
    <location>
        <begin position="316"/>
        <end position="359"/>
    </location>
</feature>
<dbReference type="PANTHER" id="PTHR34220">
    <property type="entry name" value="SENSOR HISTIDINE KINASE YPDA"/>
    <property type="match status" value="1"/>
</dbReference>
<keyword evidence="10" id="KW-0067">ATP-binding</keyword>
<dbReference type="SUPFAM" id="SSF55874">
    <property type="entry name" value="ATPase domain of HSP90 chaperone/DNA topoisomerase II/histidine kinase"/>
    <property type="match status" value="1"/>
</dbReference>
<evidence type="ECO:0000256" key="1">
    <source>
        <dbReference type="ARBA" id="ARBA00000085"/>
    </source>
</evidence>
<evidence type="ECO:0000256" key="14">
    <source>
        <dbReference type="SAM" id="Phobius"/>
    </source>
</evidence>
<evidence type="ECO:0000256" key="5">
    <source>
        <dbReference type="ARBA" id="ARBA00022553"/>
    </source>
</evidence>
<keyword evidence="6" id="KW-0808">Transferase</keyword>
<dbReference type="Pfam" id="PF02743">
    <property type="entry name" value="dCache_1"/>
    <property type="match status" value="1"/>
</dbReference>
<keyword evidence="12" id="KW-0902">Two-component regulatory system</keyword>
<evidence type="ECO:0000256" key="12">
    <source>
        <dbReference type="ARBA" id="ARBA00023012"/>
    </source>
</evidence>
<evidence type="ECO:0000256" key="6">
    <source>
        <dbReference type="ARBA" id="ARBA00022679"/>
    </source>
</evidence>
<dbReference type="Pfam" id="PF02518">
    <property type="entry name" value="HATPase_c"/>
    <property type="match status" value="1"/>
</dbReference>
<dbReference type="Pfam" id="PF06580">
    <property type="entry name" value="His_kinase"/>
    <property type="match status" value="1"/>
</dbReference>
<evidence type="ECO:0000259" key="16">
    <source>
        <dbReference type="PROSITE" id="PS50885"/>
    </source>
</evidence>
<dbReference type="STRING" id="472963.BKP45_00375"/>
<dbReference type="EMBL" id="MLQS01000001">
    <property type="protein sequence ID" value="OIJ21275.1"/>
    <property type="molecule type" value="Genomic_DNA"/>
</dbReference>
<evidence type="ECO:0000313" key="18">
    <source>
        <dbReference type="Proteomes" id="UP000180057"/>
    </source>
</evidence>
<dbReference type="PROSITE" id="PS50109">
    <property type="entry name" value="HIS_KIN"/>
    <property type="match status" value="1"/>
</dbReference>
<evidence type="ECO:0000256" key="13">
    <source>
        <dbReference type="ARBA" id="ARBA00023136"/>
    </source>
</evidence>